<dbReference type="InterPro" id="IPR012442">
    <property type="entry name" value="DUF1645_plant"/>
</dbReference>
<keyword evidence="3" id="KW-1185">Reference proteome</keyword>
<accession>A0ABP0YBV2</accession>
<dbReference type="EMBL" id="OZ021737">
    <property type="protein sequence ID" value="CAK9316596.1"/>
    <property type="molecule type" value="Genomic_DNA"/>
</dbReference>
<dbReference type="Pfam" id="PF07816">
    <property type="entry name" value="DUF1645"/>
    <property type="match status" value="1"/>
</dbReference>
<evidence type="ECO:0000313" key="3">
    <source>
        <dbReference type="Proteomes" id="UP001642487"/>
    </source>
</evidence>
<gene>
    <name evidence="2" type="ORF">CITCOLO1_LOCUS8460</name>
</gene>
<reference evidence="2 3" key="1">
    <citation type="submission" date="2024-03" db="EMBL/GenBank/DDBJ databases">
        <authorList>
            <person name="Gkanogiannis A."/>
            <person name="Becerra Lopez-Lavalle L."/>
        </authorList>
    </citation>
    <scope>NUCLEOTIDE SEQUENCE [LARGE SCALE GENOMIC DNA]</scope>
</reference>
<evidence type="ECO:0000313" key="2">
    <source>
        <dbReference type="EMBL" id="CAK9316596.1"/>
    </source>
</evidence>
<sequence>MQQQEADEFSPKGRFEDNGVDDFSFVCLNPDGSPISAEDAFLNGQIRPVFPLFDQRILSDGCYEVKETTSVRPQLKKLFMEEFICSTETQTKASTAAPQLGKKSYSTGFSKLWRFGDKIRRSSSEGKEEAFLFSRSASSGSGGGEKAEKKKKTRKGETASYYHERHYARNRAESEVNKRKSYLPYRSNLMGFFTAPNGLNRNF</sequence>
<dbReference type="Proteomes" id="UP001642487">
    <property type="component" value="Chromosome 3"/>
</dbReference>
<dbReference type="PANTHER" id="PTHR33095">
    <property type="entry name" value="OS07G0619500 PROTEIN"/>
    <property type="match status" value="1"/>
</dbReference>
<feature type="region of interest" description="Disordered" evidence="1">
    <location>
        <begin position="134"/>
        <end position="176"/>
    </location>
</feature>
<name>A0ABP0YBV2_9ROSI</name>
<evidence type="ECO:0000256" key="1">
    <source>
        <dbReference type="SAM" id="MobiDB-lite"/>
    </source>
</evidence>
<protein>
    <submittedName>
        <fullName evidence="2">Uncharacterized protein</fullName>
    </submittedName>
</protein>
<dbReference type="PANTHER" id="PTHR33095:SF114">
    <property type="entry name" value="DUF1645 FAMILY PROTEIN"/>
    <property type="match status" value="1"/>
</dbReference>
<proteinExistence type="predicted"/>
<feature type="compositionally biased region" description="Basic and acidic residues" evidence="1">
    <location>
        <begin position="162"/>
        <end position="176"/>
    </location>
</feature>
<organism evidence="2 3">
    <name type="scientific">Citrullus colocynthis</name>
    <name type="common">colocynth</name>
    <dbReference type="NCBI Taxonomy" id="252529"/>
    <lineage>
        <taxon>Eukaryota</taxon>
        <taxon>Viridiplantae</taxon>
        <taxon>Streptophyta</taxon>
        <taxon>Embryophyta</taxon>
        <taxon>Tracheophyta</taxon>
        <taxon>Spermatophyta</taxon>
        <taxon>Magnoliopsida</taxon>
        <taxon>eudicotyledons</taxon>
        <taxon>Gunneridae</taxon>
        <taxon>Pentapetalae</taxon>
        <taxon>rosids</taxon>
        <taxon>fabids</taxon>
        <taxon>Cucurbitales</taxon>
        <taxon>Cucurbitaceae</taxon>
        <taxon>Benincaseae</taxon>
        <taxon>Citrullus</taxon>
    </lineage>
</organism>